<dbReference type="EMBL" id="AXZV01000005">
    <property type="protein sequence ID" value="KGH43493.1"/>
    <property type="molecule type" value="Genomic_DNA"/>
</dbReference>
<dbReference type="Gene3D" id="2.160.20.10">
    <property type="entry name" value="Single-stranded right-handed beta-helix, Pectin lyase-like"/>
    <property type="match status" value="1"/>
</dbReference>
<protein>
    <submittedName>
        <fullName evidence="1">N-acetylmuramoyl-L-alanine amidase</fullName>
    </submittedName>
</protein>
<dbReference type="SUPFAM" id="SSF51126">
    <property type="entry name" value="Pectin lyase-like"/>
    <property type="match status" value="1"/>
</dbReference>
<dbReference type="AlphaFoldDB" id="A0AAW3FR88"/>
<reference evidence="1 2" key="1">
    <citation type="journal article" date="2014" name="Genome Announc.">
        <title>Draft Genome Sequence of Lactobacillus plantarum CMPG5300, a Human Vaginal Isolate.</title>
        <authorList>
            <person name="Malik S."/>
            <person name="Siezen R.J."/>
            <person name="Renckens B."/>
            <person name="Vaneechoutte M."/>
            <person name="Vanderleyden J."/>
            <person name="Lebeer S."/>
        </authorList>
    </citation>
    <scope>NUCLEOTIDE SEQUENCE [LARGE SCALE GENOMIC DNA]</scope>
    <source>
        <strain evidence="1 2">CMPG5300</strain>
    </source>
</reference>
<name>A0AAW3FR88_LACPN</name>
<proteinExistence type="predicted"/>
<gene>
    <name evidence="1" type="ORF">CMPG5300_0985</name>
</gene>
<dbReference type="InterPro" id="IPR012334">
    <property type="entry name" value="Pectin_lyas_fold"/>
</dbReference>
<evidence type="ECO:0000313" key="2">
    <source>
        <dbReference type="Proteomes" id="UP000029801"/>
    </source>
</evidence>
<sequence>MKNIIKELYISTMFFTSFMLIIVFMLPLSVHATTINAQRAGLSTSSTSNNRQLQKIIDTQTDPKAVIYVPKGTYNFTGGGVILHSHLTFKFETGAIFQATNGQAFLFVYPSPRAGYDGGIQDIKWENATFKGNNNIHGQSSITQSLNHAQNIIFNNCNFYNAEKPDGHYLDIDGSHNITISNSNFWGFNAAPNNDFREAIQIDYSDRAGMSYIQPRDVYDDLPTYNVTIINNRFLPILNKSSIKYYAPNPIGEHTFYPNSKNGLIHNIYFINNDVVDPKPRTGAHAGVINFLGIQNLTVANNRFTNIHSSGPSNYIHNLNPLNEYTMSGITISNNVFTNINPILQYIFLENSNHKSSMHNIQVNNNLVLDSDHPALLISAPNIIVRQQNNQIIFSNFCL</sequence>
<dbReference type="InterPro" id="IPR011050">
    <property type="entry name" value="Pectin_lyase_fold/virulence"/>
</dbReference>
<dbReference type="Proteomes" id="UP000029801">
    <property type="component" value="Chromosome"/>
</dbReference>
<organism evidence="1 2">
    <name type="scientific">Lactiplantibacillus plantarum CMPG5300</name>
    <dbReference type="NCBI Taxonomy" id="1304889"/>
    <lineage>
        <taxon>Bacteria</taxon>
        <taxon>Bacillati</taxon>
        <taxon>Bacillota</taxon>
        <taxon>Bacilli</taxon>
        <taxon>Lactobacillales</taxon>
        <taxon>Lactobacillaceae</taxon>
        <taxon>Lactiplantibacillus</taxon>
    </lineage>
</organism>
<dbReference type="RefSeq" id="WP_047673097.1">
    <property type="nucleotide sequence ID" value="NZ_CM002918.1"/>
</dbReference>
<comment type="caution">
    <text evidence="1">The sequence shown here is derived from an EMBL/GenBank/DDBJ whole genome shotgun (WGS) entry which is preliminary data.</text>
</comment>
<evidence type="ECO:0000313" key="1">
    <source>
        <dbReference type="EMBL" id="KGH43493.1"/>
    </source>
</evidence>
<accession>A0AAW3FR88</accession>